<dbReference type="InterPro" id="IPR037066">
    <property type="entry name" value="Plug_dom_sf"/>
</dbReference>
<dbReference type="EMBL" id="SNRY01006836">
    <property type="protein sequence ID" value="KAA6311668.1"/>
    <property type="molecule type" value="Genomic_DNA"/>
</dbReference>
<sequence length="382" mass="41951">KEKKALGYSVQDIRSDELLKNKTANPINSLSGKIAGVNVTQTSGAAGSGAQVILRGGTSLERDNQPLFVVDGIIYDNSTSVNGNSAFDGMVSTASTNSNRVMDINPEDIENMSVLKGPAAAALYGSRAAAGVIIITTKKGQEGTIQVNVGSKFTTGWINRLPEQQNLYKRGYYDTRGVFDDYTTQSWGEKFGAGEKIYDNVSDFFQGSSIWDHNVSVAGGTKNGTFYVSASRFDQMGIIPTTGYDKTTFRINGDQKYGQLTVGANIAYSQANTDKTLTSAGLWDSGGTGTMNSVYRWSRSDDMTHYLNDDDSKYRMFAGRQDLVDDIENPYWIINKNKMSDMTERVTGNINAAFKITDWWDISYRAGIDSYNTSNYNLVYPE</sequence>
<name>A0A5J4PS86_9ZZZZ</name>
<evidence type="ECO:0000313" key="2">
    <source>
        <dbReference type="EMBL" id="KAA6311668.1"/>
    </source>
</evidence>
<reference evidence="2" key="1">
    <citation type="submission" date="2019-03" db="EMBL/GenBank/DDBJ databases">
        <title>Single cell metagenomics reveals metabolic interactions within the superorganism composed of flagellate Streblomastix strix and complex community of Bacteroidetes bacteria on its surface.</title>
        <authorList>
            <person name="Treitli S.C."/>
            <person name="Kolisko M."/>
            <person name="Husnik F."/>
            <person name="Keeling P."/>
            <person name="Hampl V."/>
        </authorList>
    </citation>
    <scope>NUCLEOTIDE SEQUENCE</scope>
    <source>
        <strain evidence="2">STM</strain>
    </source>
</reference>
<proteinExistence type="predicted"/>
<dbReference type="InterPro" id="IPR023997">
    <property type="entry name" value="TonB-dep_OMP_SusC/RagA_CS"/>
</dbReference>
<organism evidence="2">
    <name type="scientific">termite gut metagenome</name>
    <dbReference type="NCBI Taxonomy" id="433724"/>
    <lineage>
        <taxon>unclassified sequences</taxon>
        <taxon>metagenomes</taxon>
        <taxon>organismal metagenomes</taxon>
    </lineage>
</organism>
<dbReference type="NCBIfam" id="TIGR04057">
    <property type="entry name" value="SusC_RagA_signa"/>
    <property type="match status" value="1"/>
</dbReference>
<dbReference type="InterPro" id="IPR012910">
    <property type="entry name" value="Plug_dom"/>
</dbReference>
<protein>
    <submittedName>
        <fullName evidence="2">TonB-dependent receptor SusC</fullName>
    </submittedName>
</protein>
<evidence type="ECO:0000259" key="1">
    <source>
        <dbReference type="Pfam" id="PF07715"/>
    </source>
</evidence>
<gene>
    <name evidence="2" type="ORF">EZS27_037250</name>
</gene>
<dbReference type="AlphaFoldDB" id="A0A5J4PS86"/>
<dbReference type="SUPFAM" id="SSF56935">
    <property type="entry name" value="Porins"/>
    <property type="match status" value="1"/>
</dbReference>
<comment type="caution">
    <text evidence="2">The sequence shown here is derived from an EMBL/GenBank/DDBJ whole genome shotgun (WGS) entry which is preliminary data.</text>
</comment>
<feature type="domain" description="TonB-dependent receptor plug" evidence="1">
    <location>
        <begin position="4"/>
        <end position="132"/>
    </location>
</feature>
<dbReference type="InterPro" id="IPR039426">
    <property type="entry name" value="TonB-dep_rcpt-like"/>
</dbReference>
<keyword evidence="2" id="KW-0675">Receptor</keyword>
<accession>A0A5J4PS86</accession>
<dbReference type="PROSITE" id="PS52016">
    <property type="entry name" value="TONB_DEPENDENT_REC_3"/>
    <property type="match status" value="1"/>
</dbReference>
<dbReference type="Gene3D" id="2.170.130.10">
    <property type="entry name" value="TonB-dependent receptor, plug domain"/>
    <property type="match status" value="1"/>
</dbReference>
<feature type="non-terminal residue" evidence="2">
    <location>
        <position position="1"/>
    </location>
</feature>
<dbReference type="Pfam" id="PF07715">
    <property type="entry name" value="Plug"/>
    <property type="match status" value="1"/>
</dbReference>
<feature type="non-terminal residue" evidence="2">
    <location>
        <position position="382"/>
    </location>
</feature>